<gene>
    <name evidence="3" type="ORF">N7E81_09530</name>
</gene>
<evidence type="ECO:0000259" key="2">
    <source>
        <dbReference type="Pfam" id="PF20434"/>
    </source>
</evidence>
<dbReference type="EMBL" id="CP106735">
    <property type="protein sequence ID" value="UXX81331.1"/>
    <property type="molecule type" value="Genomic_DNA"/>
</dbReference>
<dbReference type="GO" id="GO:0016787">
    <property type="term" value="F:hydrolase activity"/>
    <property type="evidence" value="ECO:0007669"/>
    <property type="project" value="UniProtKB-KW"/>
</dbReference>
<dbReference type="InterPro" id="IPR050300">
    <property type="entry name" value="GDXG_lipolytic_enzyme"/>
</dbReference>
<keyword evidence="1 3" id="KW-0378">Hydrolase</keyword>
<evidence type="ECO:0000313" key="4">
    <source>
        <dbReference type="Proteomes" id="UP001062165"/>
    </source>
</evidence>
<dbReference type="Proteomes" id="UP001062165">
    <property type="component" value="Chromosome"/>
</dbReference>
<organism evidence="3 4">
    <name type="scientific">Reichenbachiella carrageenanivorans</name>
    <dbReference type="NCBI Taxonomy" id="2979869"/>
    <lineage>
        <taxon>Bacteria</taxon>
        <taxon>Pseudomonadati</taxon>
        <taxon>Bacteroidota</taxon>
        <taxon>Cytophagia</taxon>
        <taxon>Cytophagales</taxon>
        <taxon>Reichenbachiellaceae</taxon>
        <taxon>Reichenbachiella</taxon>
    </lineage>
</organism>
<sequence>MNSISIWIRRISVLIVIGLFLVVTCAGQSYPRDTSYTAQSAFQKYKRQFPTIQLAKPSEPGRVRVLKDIPYSWTGNRFLTLDIFSIAEAEPKRFPMIFMIHGGGWKSGHKNMLYPLASDLAQAGYRTCVVEYRLSPESKYPAALKDIAMAMQWVVAHADTLAVDTRQMVLLGCSSGAQLATLLGVSSLWEVPKVQAIVNLDGILAFHHPESQEGIAAAQWLGGTYEEVPDRWEEASPLHHADENDPPILFVHSQYPRFQAGRDDMMTKLQNEQIKVYEWPNSPHAFWLFDPWFAPTVAYIDVFLARVLADQVD</sequence>
<dbReference type="RefSeq" id="WP_263053055.1">
    <property type="nucleotide sequence ID" value="NZ_CP106735.1"/>
</dbReference>
<protein>
    <submittedName>
        <fullName evidence="3">Alpha/beta hydrolase</fullName>
    </submittedName>
</protein>
<proteinExistence type="predicted"/>
<evidence type="ECO:0000256" key="1">
    <source>
        <dbReference type="ARBA" id="ARBA00022801"/>
    </source>
</evidence>
<dbReference type="PANTHER" id="PTHR48081">
    <property type="entry name" value="AB HYDROLASE SUPERFAMILY PROTEIN C4A8.06C"/>
    <property type="match status" value="1"/>
</dbReference>
<evidence type="ECO:0000313" key="3">
    <source>
        <dbReference type="EMBL" id="UXX81331.1"/>
    </source>
</evidence>
<dbReference type="InterPro" id="IPR029058">
    <property type="entry name" value="AB_hydrolase_fold"/>
</dbReference>
<dbReference type="Gene3D" id="3.40.50.1820">
    <property type="entry name" value="alpha/beta hydrolase"/>
    <property type="match status" value="1"/>
</dbReference>
<dbReference type="Pfam" id="PF20434">
    <property type="entry name" value="BD-FAE"/>
    <property type="match status" value="1"/>
</dbReference>
<keyword evidence="4" id="KW-1185">Reference proteome</keyword>
<dbReference type="InterPro" id="IPR049492">
    <property type="entry name" value="BD-FAE-like_dom"/>
</dbReference>
<name>A0ABY6D591_9BACT</name>
<dbReference type="SUPFAM" id="SSF53474">
    <property type="entry name" value="alpha/beta-Hydrolases"/>
    <property type="match status" value="1"/>
</dbReference>
<reference evidence="3" key="1">
    <citation type="submission" date="2022-10" db="EMBL/GenBank/DDBJ databases">
        <title>Comparative genomics and taxonomic characterization of three novel marine species of genus Reichenbachiella exhibiting antioxidant and polysaccharide degradation activities.</title>
        <authorList>
            <person name="Muhammad N."/>
            <person name="Lee Y.-J."/>
            <person name="Ko J."/>
            <person name="Kim S.-G."/>
        </authorList>
    </citation>
    <scope>NUCLEOTIDE SEQUENCE</scope>
    <source>
        <strain evidence="3">Wsw4-B4</strain>
    </source>
</reference>
<accession>A0ABY6D591</accession>
<feature type="domain" description="BD-FAE-like" evidence="2">
    <location>
        <begin position="81"/>
        <end position="254"/>
    </location>
</feature>